<evidence type="ECO:0000313" key="1">
    <source>
        <dbReference type="EMBL" id="KAK1146401.1"/>
    </source>
</evidence>
<evidence type="ECO:0000313" key="2">
    <source>
        <dbReference type="Proteomes" id="UP001177260"/>
    </source>
</evidence>
<comment type="caution">
    <text evidence="1">The sequence shown here is derived from an EMBL/GenBank/DDBJ whole genome shotgun (WGS) entry which is preliminary data.</text>
</comment>
<accession>A0ACC3B7R5</accession>
<dbReference type="Proteomes" id="UP001177260">
    <property type="component" value="Unassembled WGS sequence"/>
</dbReference>
<gene>
    <name evidence="1" type="ORF">N8T08_003188</name>
</gene>
<proteinExistence type="predicted"/>
<protein>
    <submittedName>
        <fullName evidence="1">Uncharacterized protein</fullName>
    </submittedName>
</protein>
<keyword evidence="2" id="KW-1185">Reference proteome</keyword>
<name>A0ACC3B7R5_9EURO</name>
<reference evidence="1 2" key="1">
    <citation type="journal article" date="2023" name="ACS Omega">
        <title>Identification of the Neoaspergillic Acid Biosynthesis Gene Cluster by Establishing an In Vitro CRISPR-Ribonucleoprotein Genetic System in Aspergillus melleus.</title>
        <authorList>
            <person name="Yuan B."/>
            <person name="Grau M.F."/>
            <person name="Murata R.M."/>
            <person name="Torok T."/>
            <person name="Venkateswaran K."/>
            <person name="Stajich J.E."/>
            <person name="Wang C.C.C."/>
        </authorList>
    </citation>
    <scope>NUCLEOTIDE SEQUENCE [LARGE SCALE GENOMIC DNA]</scope>
    <source>
        <strain evidence="1 2">IMV 1140</strain>
    </source>
</reference>
<organism evidence="1 2">
    <name type="scientific">Aspergillus melleus</name>
    <dbReference type="NCBI Taxonomy" id="138277"/>
    <lineage>
        <taxon>Eukaryota</taxon>
        <taxon>Fungi</taxon>
        <taxon>Dikarya</taxon>
        <taxon>Ascomycota</taxon>
        <taxon>Pezizomycotina</taxon>
        <taxon>Eurotiomycetes</taxon>
        <taxon>Eurotiomycetidae</taxon>
        <taxon>Eurotiales</taxon>
        <taxon>Aspergillaceae</taxon>
        <taxon>Aspergillus</taxon>
        <taxon>Aspergillus subgen. Circumdati</taxon>
    </lineage>
</organism>
<dbReference type="EMBL" id="JAOPJF010000018">
    <property type="protein sequence ID" value="KAK1146401.1"/>
    <property type="molecule type" value="Genomic_DNA"/>
</dbReference>
<sequence>MASIVDTLDIQTLIRGLSLALVLVFVSQFLKDLADGFPYWHIPIVGRDRWELSNSKAKARYVHSAKELLSQGFSEGKKVFQLMFSHATVIVLDPCFVNEVKNNANFSFTLVTKKLFFGERIPGFEPFEGGDDKYNVVRETISKKLTYQVLGKLVLPLSRETALELKESFPGSQEWQEVTFGFKLPYIIARISSLVFMGDSICRDKDWQNVSVNYAVDAFEAARTLRLWPAILRPVVHWFLPCMQKLRKHITVATGIIQDEINKRDMIRDGKLPAGPPRTHEDALDWLPEIARGRPLNLTRSQIGLSLASIHTTSNFLLNVMYDLVMWDEYVPMLRDEIKAVVEEDGILTKSSLMKLKKMDSFLKESQRMNPISLAFLNRVALEDVTLSDGTLIPKGATISISAHVMQDESVYPNAQSFDGLRFWNLRQQPGNETRYQLASTSAEHFGFGHGLHACTGRFFATTEVKIILVHLLMKYDWKFADRTSRPSSIMHGMEILSDPTVKLLYRSREPEINLGKLGEEVESGSSGESFDIL</sequence>